<dbReference type="GO" id="GO:0004341">
    <property type="term" value="F:gluconolactonase activity"/>
    <property type="evidence" value="ECO:0007669"/>
    <property type="project" value="UniProtKB-EC"/>
</dbReference>
<sequence>MIGYIFLGCLVCFVFGSPYIQTNLELSTPIIQQVTYPIDHAEGPSWDARKNILFYVDIHTGRVFSYHYNTSLVHYITLNGNVTPVVTSENNPNLLIVGLNRSVVAVEWDGTNEIGNQRVLTTVSEEFPTSRMNDGKADKEGRLWFGTMGAENTSTGALTPNNGVLYKITKDNLDNPAIEIAPVNISNGLAWNSANDLFYYIDTPSLTIVEYQYDDVNGTISNPRVAVNIRSFTNLTGSPDGMTIDIDDNLWIALYGGGAIIKADPKTGELLQVVALPARDVTSAIWGGPDLDILYVTTSRVSLTSDEKKYYPEAGSVFAVTNLFTKGRPVFNANIVDNI</sequence>
<dbReference type="Gene3D" id="2.120.10.30">
    <property type="entry name" value="TolB, C-terminal domain"/>
    <property type="match status" value="1"/>
</dbReference>
<dbReference type="EC" id="3.1.1.17" evidence="7"/>
<organism evidence="18 19">
    <name type="scientific">Sitophilus oryzae</name>
    <name type="common">Rice weevil</name>
    <name type="synonym">Curculio oryzae</name>
    <dbReference type="NCBI Taxonomy" id="7048"/>
    <lineage>
        <taxon>Eukaryota</taxon>
        <taxon>Metazoa</taxon>
        <taxon>Ecdysozoa</taxon>
        <taxon>Arthropoda</taxon>
        <taxon>Hexapoda</taxon>
        <taxon>Insecta</taxon>
        <taxon>Pterygota</taxon>
        <taxon>Neoptera</taxon>
        <taxon>Endopterygota</taxon>
        <taxon>Coleoptera</taxon>
        <taxon>Polyphaga</taxon>
        <taxon>Cucujiformia</taxon>
        <taxon>Curculionidae</taxon>
        <taxon>Dryophthorinae</taxon>
        <taxon>Sitophilus</taxon>
    </lineage>
</organism>
<evidence type="ECO:0000256" key="2">
    <source>
        <dbReference type="ARBA" id="ARBA00001913"/>
    </source>
</evidence>
<dbReference type="InParanoid" id="A0A6J2XX72"/>
<evidence type="ECO:0000256" key="15">
    <source>
        <dbReference type="PIRSR" id="PIRSR605511-2"/>
    </source>
</evidence>
<dbReference type="PANTHER" id="PTHR10907">
    <property type="entry name" value="REGUCALCIN"/>
    <property type="match status" value="1"/>
</dbReference>
<evidence type="ECO:0000256" key="7">
    <source>
        <dbReference type="ARBA" id="ARBA00013227"/>
    </source>
</evidence>
<feature type="signal peptide" evidence="16">
    <location>
        <begin position="1"/>
        <end position="16"/>
    </location>
</feature>
<dbReference type="InterPro" id="IPR013658">
    <property type="entry name" value="SGL"/>
</dbReference>
<keyword evidence="15" id="KW-0862">Zinc</keyword>
<dbReference type="GO" id="GO:0005737">
    <property type="term" value="C:cytoplasm"/>
    <property type="evidence" value="ECO:0007669"/>
    <property type="project" value="UniProtKB-SubCell"/>
</dbReference>
<keyword evidence="16" id="KW-0732">Signal</keyword>
<evidence type="ECO:0000256" key="10">
    <source>
        <dbReference type="ARBA" id="ARBA00022723"/>
    </source>
</evidence>
<dbReference type="PRINTS" id="PR01791">
    <property type="entry name" value="REGUCALCIN"/>
</dbReference>
<dbReference type="RefSeq" id="XP_030756067.1">
    <property type="nucleotide sequence ID" value="XM_030900207.1"/>
</dbReference>
<comment type="catalytic activity">
    <reaction evidence="1">
        <text>D-glucono-1,5-lactone + H2O = D-gluconate + H(+)</text>
        <dbReference type="Rhea" id="RHEA:10440"/>
        <dbReference type="ChEBI" id="CHEBI:15377"/>
        <dbReference type="ChEBI" id="CHEBI:15378"/>
        <dbReference type="ChEBI" id="CHEBI:16217"/>
        <dbReference type="ChEBI" id="CHEBI:18391"/>
        <dbReference type="EC" id="3.1.1.17"/>
    </reaction>
</comment>
<evidence type="ECO:0000256" key="3">
    <source>
        <dbReference type="ARBA" id="ARBA00001936"/>
    </source>
</evidence>
<dbReference type="InterPro" id="IPR011042">
    <property type="entry name" value="6-blade_b-propeller_TolB-like"/>
</dbReference>
<dbReference type="PRINTS" id="PR01790">
    <property type="entry name" value="SMP30FAMILY"/>
</dbReference>
<dbReference type="FunCoup" id="A0A6J2XX72">
    <property type="interactions" value="185"/>
</dbReference>
<accession>A0A6J2XX72</accession>
<name>A0A6J2XX72_SITOR</name>
<feature type="chain" id="PRO_5026919828" description="Regucalcin" evidence="16">
    <location>
        <begin position="17"/>
        <end position="339"/>
    </location>
</feature>
<keyword evidence="9" id="KW-0963">Cytoplasm</keyword>
<dbReference type="FunFam" id="2.120.10.30:FF:000027">
    <property type="entry name" value="Regucalcin homologue"/>
    <property type="match status" value="1"/>
</dbReference>
<dbReference type="SUPFAM" id="SSF63829">
    <property type="entry name" value="Calcium-dependent phosphotriesterase"/>
    <property type="match status" value="1"/>
</dbReference>
<dbReference type="PANTHER" id="PTHR10907:SF47">
    <property type="entry name" value="REGUCALCIN"/>
    <property type="match status" value="1"/>
</dbReference>
<dbReference type="Proteomes" id="UP000504635">
    <property type="component" value="Unplaced"/>
</dbReference>
<feature type="binding site" evidence="15">
    <location>
        <position position="42"/>
    </location>
    <ligand>
        <name>a divalent metal cation</name>
        <dbReference type="ChEBI" id="CHEBI:60240"/>
    </ligand>
</feature>
<dbReference type="InterPro" id="IPR008367">
    <property type="entry name" value="Regucalcin"/>
</dbReference>
<evidence type="ECO:0000256" key="6">
    <source>
        <dbReference type="ARBA" id="ARBA00008853"/>
    </source>
</evidence>
<comment type="cofactor">
    <cofactor evidence="2">
        <name>Ca(2+)</name>
        <dbReference type="ChEBI" id="CHEBI:29108"/>
    </cofactor>
</comment>
<feature type="binding site" evidence="15">
    <location>
        <position position="187"/>
    </location>
    <ligand>
        <name>a divalent metal cation</name>
        <dbReference type="ChEBI" id="CHEBI:60240"/>
    </ligand>
</feature>
<evidence type="ECO:0000256" key="12">
    <source>
        <dbReference type="ARBA" id="ARBA00022837"/>
    </source>
</evidence>
<dbReference type="KEGG" id="soy:115882262"/>
<evidence type="ECO:0000256" key="11">
    <source>
        <dbReference type="ARBA" id="ARBA00022801"/>
    </source>
</evidence>
<evidence type="ECO:0000256" key="13">
    <source>
        <dbReference type="ARBA" id="ARBA00032464"/>
    </source>
</evidence>
<feature type="binding site" evidence="15">
    <location>
        <position position="240"/>
    </location>
    <ligand>
        <name>a divalent metal cation</name>
        <dbReference type="ChEBI" id="CHEBI:60240"/>
    </ligand>
</feature>
<reference evidence="19" key="1">
    <citation type="submission" date="2025-08" db="UniProtKB">
        <authorList>
            <consortium name="RefSeq"/>
        </authorList>
    </citation>
    <scope>IDENTIFICATION</scope>
    <source>
        <tissue evidence="19">Gonads</tissue>
    </source>
</reference>
<evidence type="ECO:0000256" key="16">
    <source>
        <dbReference type="SAM" id="SignalP"/>
    </source>
</evidence>
<dbReference type="Pfam" id="PF08450">
    <property type="entry name" value="SGL"/>
    <property type="match status" value="1"/>
</dbReference>
<evidence type="ECO:0000313" key="19">
    <source>
        <dbReference type="RefSeq" id="XP_030756067.1"/>
    </source>
</evidence>
<dbReference type="AlphaFoldDB" id="A0A6J2XX72"/>
<keyword evidence="11" id="KW-0378">Hydrolase</keyword>
<feature type="binding site" evidence="15">
    <location>
        <position position="131"/>
    </location>
    <ligand>
        <name>substrate</name>
    </ligand>
</feature>
<evidence type="ECO:0000259" key="17">
    <source>
        <dbReference type="Pfam" id="PF08450"/>
    </source>
</evidence>
<comment type="subcellular location">
    <subcellularLocation>
        <location evidence="5">Cytoplasm</location>
    </subcellularLocation>
</comment>
<keyword evidence="12" id="KW-0106">Calcium</keyword>
<evidence type="ECO:0000256" key="4">
    <source>
        <dbReference type="ARBA" id="ARBA00001946"/>
    </source>
</evidence>
<evidence type="ECO:0000256" key="9">
    <source>
        <dbReference type="ARBA" id="ARBA00022490"/>
    </source>
</evidence>
<dbReference type="GeneID" id="115882262"/>
<keyword evidence="18" id="KW-1185">Reference proteome</keyword>
<dbReference type="GO" id="GO:0030234">
    <property type="term" value="F:enzyme regulator activity"/>
    <property type="evidence" value="ECO:0007669"/>
    <property type="project" value="InterPro"/>
</dbReference>
<dbReference type="InterPro" id="IPR005511">
    <property type="entry name" value="SMP-30"/>
</dbReference>
<keyword evidence="10 15" id="KW-0479">Metal-binding</keyword>
<evidence type="ECO:0000256" key="1">
    <source>
        <dbReference type="ARBA" id="ARBA00001589"/>
    </source>
</evidence>
<feature type="binding site" evidence="15">
    <location>
        <position position="151"/>
    </location>
    <ligand>
        <name>substrate</name>
    </ligand>
</feature>
<gene>
    <name evidence="19" type="primary">LOC115882262</name>
</gene>
<proteinExistence type="inferred from homology"/>
<protein>
    <recommendedName>
        <fullName evidence="8">Regucalcin</fullName>
        <ecNumber evidence="7">3.1.1.17</ecNumber>
    </recommendedName>
    <alternativeName>
        <fullName evidence="13">Gluconolactonase</fullName>
    </alternativeName>
</protein>
<comment type="cofactor">
    <cofactor evidence="15">
        <name>Zn(2+)</name>
        <dbReference type="ChEBI" id="CHEBI:29105"/>
    </cofactor>
    <text evidence="15">Binds 1 divalent metal cation per subunit.</text>
</comment>
<comment type="cofactor">
    <cofactor evidence="3">
        <name>Mn(2+)</name>
        <dbReference type="ChEBI" id="CHEBI:29035"/>
    </cofactor>
</comment>
<evidence type="ECO:0000256" key="14">
    <source>
        <dbReference type="PIRSR" id="PIRSR605511-1"/>
    </source>
</evidence>
<comment type="cofactor">
    <cofactor evidence="4">
        <name>Mg(2+)</name>
        <dbReference type="ChEBI" id="CHEBI:18420"/>
    </cofactor>
</comment>
<comment type="similarity">
    <text evidence="6">Belongs to the SMP-30/CGR1 family.</text>
</comment>
<evidence type="ECO:0000256" key="5">
    <source>
        <dbReference type="ARBA" id="ARBA00004496"/>
    </source>
</evidence>
<feature type="domain" description="SMP-30/Gluconolactonase/LRE-like region" evidence="17">
    <location>
        <begin position="41"/>
        <end position="299"/>
    </location>
</feature>
<dbReference type="OrthoDB" id="423498at2759"/>
<evidence type="ECO:0000256" key="8">
    <source>
        <dbReference type="ARBA" id="ARBA00016808"/>
    </source>
</evidence>
<dbReference type="GO" id="GO:0005509">
    <property type="term" value="F:calcium ion binding"/>
    <property type="evidence" value="ECO:0007669"/>
    <property type="project" value="InterPro"/>
</dbReference>
<evidence type="ECO:0000313" key="18">
    <source>
        <dbReference type="Proteomes" id="UP000504635"/>
    </source>
</evidence>
<dbReference type="GO" id="GO:0019853">
    <property type="term" value="P:L-ascorbic acid biosynthetic process"/>
    <property type="evidence" value="ECO:0007669"/>
    <property type="project" value="TreeGrafter"/>
</dbReference>
<feature type="binding site" evidence="15">
    <location>
        <position position="133"/>
    </location>
    <ligand>
        <name>substrate</name>
    </ligand>
</feature>
<feature type="active site" description="Proton donor/acceptor" evidence="14">
    <location>
        <position position="240"/>
    </location>
</feature>